<feature type="region of interest" description="Disordered" evidence="1">
    <location>
        <begin position="1"/>
        <end position="66"/>
    </location>
</feature>
<organism evidence="2 3">
    <name type="scientific">Aspergillus calidoustus</name>
    <dbReference type="NCBI Taxonomy" id="454130"/>
    <lineage>
        <taxon>Eukaryota</taxon>
        <taxon>Fungi</taxon>
        <taxon>Dikarya</taxon>
        <taxon>Ascomycota</taxon>
        <taxon>Pezizomycotina</taxon>
        <taxon>Eurotiomycetes</taxon>
        <taxon>Eurotiomycetidae</taxon>
        <taxon>Eurotiales</taxon>
        <taxon>Aspergillaceae</taxon>
        <taxon>Aspergillus</taxon>
        <taxon>Aspergillus subgen. Nidulantes</taxon>
    </lineage>
</organism>
<dbReference type="AlphaFoldDB" id="A0A0U5CK63"/>
<dbReference type="OMA" id="QSWISAT"/>
<dbReference type="EMBL" id="CDMC01000027">
    <property type="protein sequence ID" value="CEL11513.1"/>
    <property type="molecule type" value="Genomic_DNA"/>
</dbReference>
<reference evidence="3" key="1">
    <citation type="journal article" date="2016" name="Genome Announc.">
        <title>Draft genome sequences of fungus Aspergillus calidoustus.</title>
        <authorList>
            <person name="Horn F."/>
            <person name="Linde J."/>
            <person name="Mattern D.J."/>
            <person name="Walther G."/>
            <person name="Guthke R."/>
            <person name="Scherlach K."/>
            <person name="Martin K."/>
            <person name="Brakhage A.A."/>
            <person name="Petzke L."/>
            <person name="Valiante V."/>
        </authorList>
    </citation>
    <scope>NUCLEOTIDE SEQUENCE [LARGE SCALE GENOMIC DNA]</scope>
    <source>
        <strain evidence="3">SF006504</strain>
    </source>
</reference>
<gene>
    <name evidence="2" type="ORF">ASPCAL14615</name>
</gene>
<feature type="region of interest" description="Disordered" evidence="1">
    <location>
        <begin position="184"/>
        <end position="232"/>
    </location>
</feature>
<keyword evidence="3" id="KW-1185">Reference proteome</keyword>
<feature type="compositionally biased region" description="Low complexity" evidence="1">
    <location>
        <begin position="14"/>
        <end position="44"/>
    </location>
</feature>
<proteinExistence type="predicted"/>
<evidence type="ECO:0000313" key="2">
    <source>
        <dbReference type="EMBL" id="CEL11513.1"/>
    </source>
</evidence>
<feature type="compositionally biased region" description="Polar residues" evidence="1">
    <location>
        <begin position="189"/>
        <end position="199"/>
    </location>
</feature>
<protein>
    <submittedName>
        <fullName evidence="2">Uncharacterized protein</fullName>
    </submittedName>
</protein>
<dbReference type="OrthoDB" id="3800389at2759"/>
<dbReference type="STRING" id="454130.A0A0U5CK63"/>
<name>A0A0U5CK63_ASPCI</name>
<accession>A0A0U5CK63</accession>
<feature type="compositionally biased region" description="Basic and acidic residues" evidence="1">
    <location>
        <begin position="200"/>
        <end position="221"/>
    </location>
</feature>
<evidence type="ECO:0000256" key="1">
    <source>
        <dbReference type="SAM" id="MobiDB-lite"/>
    </source>
</evidence>
<sequence length="311" mass="34455">MRRHSHSHSYSQRTTASNSGSDSTASTTTSARKTPQNPTPSTQKPPKKQKLPLPTLHPTAPPSPATDLLTLTRHIETQTSQARHLFSLKHALLDPTEQSWISATIRDTEVATREVAILTEELRVEQVINQGRLGVKTQIKWMLRDSKRAREKRERLVVVHQSLMTVLGRLQGVQGGPVEMGIGAAVGSGMSTRTESGRSGTDREEDTRDNAGFKLASEEKTRRRRRMTVDKAQTISPASMKQVPEEGPWDLSVQLQDAGMEAVVPNMVAEKVGISLRTKQAQEVSSPPSTKMDNELMDMLSWRWAHGRATT</sequence>
<dbReference type="Proteomes" id="UP000054771">
    <property type="component" value="Unassembled WGS sequence"/>
</dbReference>
<evidence type="ECO:0000313" key="3">
    <source>
        <dbReference type="Proteomes" id="UP000054771"/>
    </source>
</evidence>